<organism evidence="1 2">
    <name type="scientific">Helicobacter gastrofelis</name>
    <dbReference type="NCBI Taxonomy" id="2849642"/>
    <lineage>
        <taxon>Bacteria</taxon>
        <taxon>Pseudomonadati</taxon>
        <taxon>Campylobacterota</taxon>
        <taxon>Epsilonproteobacteria</taxon>
        <taxon>Campylobacterales</taxon>
        <taxon>Helicobacteraceae</taxon>
        <taxon>Helicobacter</taxon>
    </lineage>
</organism>
<dbReference type="RefSeq" id="WP_221271877.1">
    <property type="nucleotide sequence ID" value="NZ_AP024819.1"/>
</dbReference>
<proteinExistence type="predicted"/>
<keyword evidence="2" id="KW-1185">Reference proteome</keyword>
<evidence type="ECO:0000313" key="2">
    <source>
        <dbReference type="Proteomes" id="UP000826146"/>
    </source>
</evidence>
<dbReference type="EMBL" id="AP024819">
    <property type="protein sequence ID" value="BCZ19960.1"/>
    <property type="molecule type" value="Genomic_DNA"/>
</dbReference>
<reference evidence="1 2" key="1">
    <citation type="submission" date="2021-07" db="EMBL/GenBank/DDBJ databases">
        <title>Novel Helicobacter sp. Isolated from a cat.</title>
        <authorList>
            <person name="Rimbara E."/>
            <person name="Suzuki M."/>
        </authorList>
    </citation>
    <scope>NUCLEOTIDE SEQUENCE [LARGE SCALE GENOMIC DNA]</scope>
    <source>
        <strain evidence="2">NHP19-012</strain>
    </source>
</reference>
<sequence length="111" mass="12829">MDFSDSQKAKEALLWKFLGDSVIFKEIISFKDDIVAWFKSPERLHYLQKNKKVLAVSIKEKLSNENYGIINCLFNIETEEIDGKEALGIQGKEIDEDIQKNFGDKDMIVLK</sequence>
<protein>
    <submittedName>
        <fullName evidence="1">Uncharacterized protein</fullName>
    </submittedName>
</protein>
<gene>
    <name evidence="1" type="ORF">NHP190012_16020</name>
</gene>
<name>A0ABM7SGC4_9HELI</name>
<dbReference type="Proteomes" id="UP000826146">
    <property type="component" value="Chromosome"/>
</dbReference>
<accession>A0ABM7SGC4</accession>
<evidence type="ECO:0000313" key="1">
    <source>
        <dbReference type="EMBL" id="BCZ19960.1"/>
    </source>
</evidence>